<feature type="region of interest" description="Disordered" evidence="2">
    <location>
        <begin position="23"/>
        <end position="48"/>
    </location>
</feature>
<dbReference type="InterPro" id="IPR018865">
    <property type="entry name" value="STK19-like"/>
</dbReference>
<dbReference type="JaponicusDB" id="SJAG_00329">
    <property type="gene designation" value="whr1"/>
</dbReference>
<dbReference type="RefSeq" id="XP_002171616.1">
    <property type="nucleotide sequence ID" value="XM_002171580.2"/>
</dbReference>
<evidence type="ECO:0000313" key="4">
    <source>
        <dbReference type="JaponicusDB" id="SJAG_00329"/>
    </source>
</evidence>
<dbReference type="Proteomes" id="UP000001744">
    <property type="component" value="Unassembled WGS sequence"/>
</dbReference>
<organism evidence="3 5">
    <name type="scientific">Schizosaccharomyces japonicus (strain yFS275 / FY16936)</name>
    <name type="common">Fission yeast</name>
    <dbReference type="NCBI Taxonomy" id="402676"/>
    <lineage>
        <taxon>Eukaryota</taxon>
        <taxon>Fungi</taxon>
        <taxon>Dikarya</taxon>
        <taxon>Ascomycota</taxon>
        <taxon>Taphrinomycotina</taxon>
        <taxon>Schizosaccharomycetes</taxon>
        <taxon>Schizosaccharomycetales</taxon>
        <taxon>Schizosaccharomycetaceae</taxon>
        <taxon>Schizosaccharomyces</taxon>
    </lineage>
</organism>
<dbReference type="PANTHER" id="PTHR15243">
    <property type="entry name" value="SERINE/THREONINE-PROTEIN KINASE 19"/>
    <property type="match status" value="1"/>
</dbReference>
<reference evidence="3 5" key="1">
    <citation type="journal article" date="2011" name="Science">
        <title>Comparative functional genomics of the fission yeasts.</title>
        <authorList>
            <person name="Rhind N."/>
            <person name="Chen Z."/>
            <person name="Yassour M."/>
            <person name="Thompson D.A."/>
            <person name="Haas B.J."/>
            <person name="Habib N."/>
            <person name="Wapinski I."/>
            <person name="Roy S."/>
            <person name="Lin M.F."/>
            <person name="Heiman D.I."/>
            <person name="Young S.K."/>
            <person name="Furuya K."/>
            <person name="Guo Y."/>
            <person name="Pidoux A."/>
            <person name="Chen H.M."/>
            <person name="Robbertse B."/>
            <person name="Goldberg J.M."/>
            <person name="Aoki K."/>
            <person name="Bayne E.H."/>
            <person name="Berlin A.M."/>
            <person name="Desjardins C.A."/>
            <person name="Dobbs E."/>
            <person name="Dukaj L."/>
            <person name="Fan L."/>
            <person name="FitzGerald M.G."/>
            <person name="French C."/>
            <person name="Gujja S."/>
            <person name="Hansen K."/>
            <person name="Keifenheim D."/>
            <person name="Levin J.Z."/>
            <person name="Mosher R.A."/>
            <person name="Mueller C.A."/>
            <person name="Pfiffner J."/>
            <person name="Priest M."/>
            <person name="Russ C."/>
            <person name="Smialowska A."/>
            <person name="Swoboda P."/>
            <person name="Sykes S.M."/>
            <person name="Vaughn M."/>
            <person name="Vengrova S."/>
            <person name="Yoder R."/>
            <person name="Zeng Q."/>
            <person name="Allshire R."/>
            <person name="Baulcombe D."/>
            <person name="Birren B.W."/>
            <person name="Brown W."/>
            <person name="Ekwall K."/>
            <person name="Kellis M."/>
            <person name="Leatherwood J."/>
            <person name="Levin H."/>
            <person name="Margalit H."/>
            <person name="Martienssen R."/>
            <person name="Nieduszynski C.A."/>
            <person name="Spatafora J.W."/>
            <person name="Friedman N."/>
            <person name="Dalgaard J.Z."/>
            <person name="Baumann P."/>
            <person name="Niki H."/>
            <person name="Regev A."/>
            <person name="Nusbaum C."/>
        </authorList>
    </citation>
    <scope>NUCLEOTIDE SEQUENCE [LARGE SCALE GENOMIC DNA]</scope>
    <source>
        <strain evidence="5">yFS275 / FY16936</strain>
    </source>
</reference>
<dbReference type="OrthoDB" id="5324561at2759"/>
<evidence type="ECO:0000313" key="3">
    <source>
        <dbReference type="EMBL" id="EEB05323.1"/>
    </source>
</evidence>
<dbReference type="Pfam" id="PF10494">
    <property type="entry name" value="Stk19"/>
    <property type="match status" value="1"/>
</dbReference>
<dbReference type="GO" id="GO:0046579">
    <property type="term" value="P:positive regulation of Ras protein signal transduction"/>
    <property type="evidence" value="ECO:0000318"/>
    <property type="project" value="GO_Central"/>
</dbReference>
<name>B6JVC2_SCHJY</name>
<dbReference type="EMBL" id="KE651166">
    <property type="protein sequence ID" value="EEB05323.1"/>
    <property type="molecule type" value="Genomic_DNA"/>
</dbReference>
<gene>
    <name evidence="4" type="primary">whr1</name>
    <name evidence="4" type="synonym">mug51</name>
    <name evidence="3" type="ORF">SJAG_00329</name>
</gene>
<evidence type="ECO:0000256" key="2">
    <source>
        <dbReference type="SAM" id="MobiDB-lite"/>
    </source>
</evidence>
<feature type="compositionally biased region" description="Low complexity" evidence="2">
    <location>
        <begin position="29"/>
        <end position="41"/>
    </location>
</feature>
<dbReference type="VEuPathDB" id="FungiDB:SJAG_00329"/>
<comment type="similarity">
    <text evidence="1">Belongs to the STK19 family.</text>
</comment>
<protein>
    <submittedName>
        <fullName evidence="3">Fungal protein</fullName>
    </submittedName>
</protein>
<evidence type="ECO:0000313" key="5">
    <source>
        <dbReference type="Proteomes" id="UP000001744"/>
    </source>
</evidence>
<sequence>MNSPNIFKNKRKQQTKISSLFYKRKKTSSSRSSPSKVSAKSDVVNTDGHTPLQPLPSFYPAIRCRSAEDVQKAIEYLHKNMFDKQQVFTKQADTLVVACPAVVVESQLSGLFQNDFTTVSQNLSLLLKKGSLKKLYIKRSDNFPGEACLIKTSTFEGYLDKIAQTLVEDEEKKVIQSFQEASKEFQGCTFPIQNLPFSDQERRILIKLGLLILAGPSTYGVSLPTIGVFTQMLQYSRQDIVRYLKKRPYGEALECDIVQRNTTASFKGKNTPTFSWEFRICDAIGCGIVDAFMTNCGKALRLTQKGRSF</sequence>
<dbReference type="HOGENOM" id="CLU_909615_0_0_1"/>
<accession>B6JVC2</accession>
<dbReference type="AlphaFoldDB" id="B6JVC2"/>
<dbReference type="OMA" id="FFGWKFR"/>
<dbReference type="PANTHER" id="PTHR15243:SF0">
    <property type="entry name" value="SERINE_THREONINE-PROTEIN KINASE 19"/>
    <property type="match status" value="1"/>
</dbReference>
<evidence type="ECO:0000256" key="1">
    <source>
        <dbReference type="ARBA" id="ARBA00093458"/>
    </source>
</evidence>
<proteinExistence type="inferred from homology"/>
<dbReference type="GeneID" id="7049641"/>
<keyword evidence="5" id="KW-1185">Reference proteome</keyword>